<reference evidence="1" key="1">
    <citation type="submission" date="2021-06" db="EMBL/GenBank/DDBJ databases">
        <authorList>
            <person name="Kallberg Y."/>
            <person name="Tangrot J."/>
            <person name="Rosling A."/>
        </authorList>
    </citation>
    <scope>NUCLEOTIDE SEQUENCE</scope>
    <source>
        <strain evidence="1">IL203A</strain>
    </source>
</reference>
<protein>
    <submittedName>
        <fullName evidence="1">13825_t:CDS:1</fullName>
    </submittedName>
</protein>
<gene>
    <name evidence="1" type="ORF">DHETER_LOCUS5830</name>
</gene>
<sequence length="304" mass="34777">SLKIEIRKAEPESQNLIRLTGGHILSEPVPQYVFGCLPAIAIVGASPANKFTKRGNKESRCLFWLSVDNFEDNQHRGLSYRPVGMYTMKWRESQDININKYVDRCTAKVSVLERLSSIIPMYYIIIGAMEGISTATGSTVCEDWPYIPLLLSWTIPALWRRISSGNLVVKDPKVEFENRRIIMIYDHDDKSHKCITVFLTAFISIVFPWITVILAFLKPPIGFSCRIKYITIICSIWSFNNALAYLWHLKGEKDLIKPLIFHVWFSICGFIIAILLFVLGLFNKNPEWWVDLFGQSCDISNAGC</sequence>
<feature type="non-terminal residue" evidence="1">
    <location>
        <position position="1"/>
    </location>
</feature>
<proteinExistence type="predicted"/>
<keyword evidence="2" id="KW-1185">Reference proteome</keyword>
<evidence type="ECO:0000313" key="1">
    <source>
        <dbReference type="EMBL" id="CAG8565465.1"/>
    </source>
</evidence>
<dbReference type="EMBL" id="CAJVPU010006865">
    <property type="protein sequence ID" value="CAG8565465.1"/>
    <property type="molecule type" value="Genomic_DNA"/>
</dbReference>
<accession>A0ACA9M2J2</accession>
<evidence type="ECO:0000313" key="2">
    <source>
        <dbReference type="Proteomes" id="UP000789702"/>
    </source>
</evidence>
<dbReference type="Proteomes" id="UP000789702">
    <property type="component" value="Unassembled WGS sequence"/>
</dbReference>
<organism evidence="1 2">
    <name type="scientific">Dentiscutata heterogama</name>
    <dbReference type="NCBI Taxonomy" id="1316150"/>
    <lineage>
        <taxon>Eukaryota</taxon>
        <taxon>Fungi</taxon>
        <taxon>Fungi incertae sedis</taxon>
        <taxon>Mucoromycota</taxon>
        <taxon>Glomeromycotina</taxon>
        <taxon>Glomeromycetes</taxon>
        <taxon>Diversisporales</taxon>
        <taxon>Gigasporaceae</taxon>
        <taxon>Dentiscutata</taxon>
    </lineage>
</organism>
<name>A0ACA9M2J2_9GLOM</name>
<comment type="caution">
    <text evidence="1">The sequence shown here is derived from an EMBL/GenBank/DDBJ whole genome shotgun (WGS) entry which is preliminary data.</text>
</comment>